<evidence type="ECO:0000313" key="1">
    <source>
        <dbReference type="EMBL" id="SDZ35655.1"/>
    </source>
</evidence>
<protein>
    <submittedName>
        <fullName evidence="1">Uncharacterized protein</fullName>
    </submittedName>
</protein>
<reference evidence="2" key="1">
    <citation type="submission" date="2016-10" db="EMBL/GenBank/DDBJ databases">
        <authorList>
            <person name="Varghese N."/>
            <person name="Submissions S."/>
        </authorList>
    </citation>
    <scope>NUCLEOTIDE SEQUENCE [LARGE SCALE GENOMIC DNA]</scope>
    <source>
        <strain evidence="2">DSM 44718</strain>
    </source>
</reference>
<keyword evidence="2" id="KW-1185">Reference proteome</keyword>
<name>A0A1H3SDH9_9ACTN</name>
<dbReference type="RefSeq" id="WP_143049849.1">
    <property type="nucleotide sequence ID" value="NZ_BOND01000035.1"/>
</dbReference>
<proteinExistence type="predicted"/>
<accession>A0A1H3SDH9</accession>
<dbReference type="AlphaFoldDB" id="A0A1H3SDH9"/>
<dbReference type="EMBL" id="FNQB01000002">
    <property type="protein sequence ID" value="SDZ35655.1"/>
    <property type="molecule type" value="Genomic_DNA"/>
</dbReference>
<dbReference type="Proteomes" id="UP000199632">
    <property type="component" value="Unassembled WGS sequence"/>
</dbReference>
<evidence type="ECO:0000313" key="2">
    <source>
        <dbReference type="Proteomes" id="UP000199632"/>
    </source>
</evidence>
<sequence>MFAARLIEAAAFARTFAQAHVVEDLPEALVFRVRLNQSYDGHPPRPGEVRFPADGGLDRAVALLRCDAETVVAQLWRDGLVPEWVSQPDRRR</sequence>
<gene>
    <name evidence="1" type="ORF">SAMN05421684_4827</name>
</gene>
<dbReference type="OrthoDB" id="5380568at2"/>
<organism evidence="1 2">
    <name type="scientific">Asanoa ishikariensis</name>
    <dbReference type="NCBI Taxonomy" id="137265"/>
    <lineage>
        <taxon>Bacteria</taxon>
        <taxon>Bacillati</taxon>
        <taxon>Actinomycetota</taxon>
        <taxon>Actinomycetes</taxon>
        <taxon>Micromonosporales</taxon>
        <taxon>Micromonosporaceae</taxon>
        <taxon>Asanoa</taxon>
    </lineage>
</organism>
<dbReference type="STRING" id="137265.SAMN05421684_4827"/>